<keyword evidence="3 6" id="KW-0812">Transmembrane</keyword>
<dbReference type="InterPro" id="IPR003838">
    <property type="entry name" value="ABC3_permease_C"/>
</dbReference>
<dbReference type="Proteomes" id="UP000317010">
    <property type="component" value="Unassembled WGS sequence"/>
</dbReference>
<reference evidence="9 10" key="1">
    <citation type="submission" date="2019-07" db="EMBL/GenBank/DDBJ databases">
        <title>Genomic Encyclopedia of Archaeal and Bacterial Type Strains, Phase II (KMG-II): from individual species to whole genera.</title>
        <authorList>
            <person name="Goeker M."/>
        </authorList>
    </citation>
    <scope>NUCLEOTIDE SEQUENCE [LARGE SCALE GENOMIC DNA]</scope>
    <source>
        <strain evidence="9 10">ATCC BAA-1854</strain>
    </source>
</reference>
<feature type="transmembrane region" description="Helical" evidence="6">
    <location>
        <begin position="744"/>
        <end position="766"/>
    </location>
</feature>
<dbReference type="Pfam" id="PF12704">
    <property type="entry name" value="MacB_PCD"/>
    <property type="match status" value="2"/>
</dbReference>
<evidence type="ECO:0000313" key="10">
    <source>
        <dbReference type="Proteomes" id="UP000317010"/>
    </source>
</evidence>
<keyword evidence="2" id="KW-1003">Cell membrane</keyword>
<evidence type="ECO:0000259" key="7">
    <source>
        <dbReference type="Pfam" id="PF02687"/>
    </source>
</evidence>
<accession>A0A562UHY1</accession>
<dbReference type="PANTHER" id="PTHR30572:SF18">
    <property type="entry name" value="ABC-TYPE MACROLIDE FAMILY EXPORT SYSTEM PERMEASE COMPONENT 2"/>
    <property type="match status" value="1"/>
</dbReference>
<dbReference type="InterPro" id="IPR050250">
    <property type="entry name" value="Macrolide_Exporter_MacB"/>
</dbReference>
<dbReference type="RefSeq" id="WP_144909465.1">
    <property type="nucleotide sequence ID" value="NZ_VLLI01000001.1"/>
</dbReference>
<feature type="transmembrane region" description="Helical" evidence="6">
    <location>
        <begin position="665"/>
        <end position="687"/>
    </location>
</feature>
<dbReference type="PROSITE" id="PS51257">
    <property type="entry name" value="PROKAR_LIPOPROTEIN"/>
    <property type="match status" value="1"/>
</dbReference>
<feature type="domain" description="ABC3 transporter permease C-terminal" evidence="7">
    <location>
        <begin position="665"/>
        <end position="774"/>
    </location>
</feature>
<dbReference type="GO" id="GO:0022857">
    <property type="term" value="F:transmembrane transporter activity"/>
    <property type="evidence" value="ECO:0007669"/>
    <property type="project" value="TreeGrafter"/>
</dbReference>
<keyword evidence="5 6" id="KW-0472">Membrane</keyword>
<sequence>MLRNYVIITFRNIRRNLSYAFLNVFGLTLGIASCLVIFLIVRNELNYDDYSKADRIYRVTLNAIDFNSNVALAVAPAMRNDFPELEQVSQVMYSHEVMIKVNNNHFRENDFAFTDEHFPAIFNLRWISGDPKTALKEPNSIVITESIAKKYYGDKNPMGEIINLENEINVKVTGVIQDLPGNRSLPLKMFVSIETIKNQLKNQMSNFWNIGGGYFTFILLPQHYSIQRIQHKIPAFLHKNWNLDPKEVRLPLQPLKDIHFDQRYINNIVTPTSKDTYYALFGVALLIIITACINFINLATAQAIKRAKEVGVRKVLGAHRSQLVKQFMGETTVLILIALVLGVGIAATFLSQAGTWLNVKIDASELAQPLVIGVIAALTILVILLAGLYPAFVQSAYRPIDSLKNQTGTPSKGFTLRKGLVVAQFAISQILIVGTLVVAHQMDFFENQDLGFNKDAIISFYVPNNAKKDVLEHALSNNPDVKQIAFSSGAPSYNNNFAGFSAPDHGVIKDDVTEMKFVDENYINMFGLKMLAGQKVNKANPKDTVQNIVANETLIHKLSIMDPEKAVGQRIVLNGRPANIIGVVQDFQSESKHKKRRACVLMYYADAFFMANVKLQPRAMSNTIDDINKTWTALFPDNLFEYQFLDEHIASFYTQEQKVYTAFKLFSSIAILIGCLGLYGLISFAAAQRTREVGIRKVLGAPLISIVGLFSKEFILLISIAFFIAAPIGYYAMHNWLQNYAYHINIGVGTFLIAIAASFIIAAITISYQTIKAALVNPVNSLRNE</sequence>
<comment type="subcellular location">
    <subcellularLocation>
        <location evidence="1">Cell membrane</location>
        <topology evidence="1">Multi-pass membrane protein</topology>
    </subcellularLocation>
</comment>
<keyword evidence="4 6" id="KW-1133">Transmembrane helix</keyword>
<dbReference type="InterPro" id="IPR025857">
    <property type="entry name" value="MacB_PCD"/>
</dbReference>
<evidence type="ECO:0000256" key="4">
    <source>
        <dbReference type="ARBA" id="ARBA00022989"/>
    </source>
</evidence>
<organism evidence="9 10">
    <name type="scientific">Mucilaginibacter frigoritolerans</name>
    <dbReference type="NCBI Taxonomy" id="652788"/>
    <lineage>
        <taxon>Bacteria</taxon>
        <taxon>Pseudomonadati</taxon>
        <taxon>Bacteroidota</taxon>
        <taxon>Sphingobacteriia</taxon>
        <taxon>Sphingobacteriales</taxon>
        <taxon>Sphingobacteriaceae</taxon>
        <taxon>Mucilaginibacter</taxon>
    </lineage>
</organism>
<evidence type="ECO:0000256" key="5">
    <source>
        <dbReference type="ARBA" id="ARBA00023136"/>
    </source>
</evidence>
<keyword evidence="10" id="KW-1185">Reference proteome</keyword>
<dbReference type="EMBL" id="VLLI01000001">
    <property type="protein sequence ID" value="TWJ04885.1"/>
    <property type="molecule type" value="Genomic_DNA"/>
</dbReference>
<protein>
    <submittedName>
        <fullName evidence="9">ABC-type lipoprotein release transport system permease subunit</fullName>
    </submittedName>
</protein>
<feature type="domain" description="ABC3 transporter permease C-terminal" evidence="7">
    <location>
        <begin position="283"/>
        <end position="392"/>
    </location>
</feature>
<dbReference type="OrthoDB" id="1451596at2"/>
<evidence type="ECO:0000259" key="8">
    <source>
        <dbReference type="Pfam" id="PF12704"/>
    </source>
</evidence>
<keyword evidence="9" id="KW-0449">Lipoprotein</keyword>
<feature type="transmembrane region" description="Helical" evidence="6">
    <location>
        <begin position="277"/>
        <end position="299"/>
    </location>
</feature>
<dbReference type="PANTHER" id="PTHR30572">
    <property type="entry name" value="MEMBRANE COMPONENT OF TRANSPORTER-RELATED"/>
    <property type="match status" value="1"/>
</dbReference>
<feature type="domain" description="MacB-like periplasmic core" evidence="8">
    <location>
        <begin position="471"/>
        <end position="592"/>
    </location>
</feature>
<gene>
    <name evidence="9" type="ORF">JN11_00608</name>
</gene>
<feature type="transmembrane region" description="Helical" evidence="6">
    <location>
        <begin position="20"/>
        <end position="41"/>
    </location>
</feature>
<evidence type="ECO:0000313" key="9">
    <source>
        <dbReference type="EMBL" id="TWJ04885.1"/>
    </source>
</evidence>
<name>A0A562UHY1_9SPHI</name>
<feature type="domain" description="MacB-like periplasmic core" evidence="8">
    <location>
        <begin position="21"/>
        <end position="231"/>
    </location>
</feature>
<feature type="transmembrane region" description="Helical" evidence="6">
    <location>
        <begin position="331"/>
        <end position="350"/>
    </location>
</feature>
<dbReference type="Pfam" id="PF02687">
    <property type="entry name" value="FtsX"/>
    <property type="match status" value="2"/>
</dbReference>
<evidence type="ECO:0000256" key="3">
    <source>
        <dbReference type="ARBA" id="ARBA00022692"/>
    </source>
</evidence>
<evidence type="ECO:0000256" key="6">
    <source>
        <dbReference type="SAM" id="Phobius"/>
    </source>
</evidence>
<evidence type="ECO:0000256" key="1">
    <source>
        <dbReference type="ARBA" id="ARBA00004651"/>
    </source>
</evidence>
<feature type="transmembrane region" description="Helical" evidence="6">
    <location>
        <begin position="714"/>
        <end position="732"/>
    </location>
</feature>
<comment type="caution">
    <text evidence="9">The sequence shown here is derived from an EMBL/GenBank/DDBJ whole genome shotgun (WGS) entry which is preliminary data.</text>
</comment>
<dbReference type="AlphaFoldDB" id="A0A562UHY1"/>
<dbReference type="GO" id="GO:0005886">
    <property type="term" value="C:plasma membrane"/>
    <property type="evidence" value="ECO:0007669"/>
    <property type="project" value="UniProtKB-SubCell"/>
</dbReference>
<feature type="transmembrane region" description="Helical" evidence="6">
    <location>
        <begin position="420"/>
        <end position="439"/>
    </location>
</feature>
<feature type="transmembrane region" description="Helical" evidence="6">
    <location>
        <begin position="370"/>
        <end position="392"/>
    </location>
</feature>
<evidence type="ECO:0000256" key="2">
    <source>
        <dbReference type="ARBA" id="ARBA00022475"/>
    </source>
</evidence>
<proteinExistence type="predicted"/>